<protein>
    <submittedName>
        <fullName evidence="3">Uncharacterized protein</fullName>
    </submittedName>
</protein>
<feature type="chain" id="PRO_5035854862" evidence="2">
    <location>
        <begin position="21"/>
        <end position="199"/>
    </location>
</feature>
<evidence type="ECO:0000256" key="2">
    <source>
        <dbReference type="SAM" id="SignalP"/>
    </source>
</evidence>
<feature type="signal peptide" evidence="2">
    <location>
        <begin position="1"/>
        <end position="20"/>
    </location>
</feature>
<organism evidence="3 4">
    <name type="scientific">Caenorhabditis bovis</name>
    <dbReference type="NCBI Taxonomy" id="2654633"/>
    <lineage>
        <taxon>Eukaryota</taxon>
        <taxon>Metazoa</taxon>
        <taxon>Ecdysozoa</taxon>
        <taxon>Nematoda</taxon>
        <taxon>Chromadorea</taxon>
        <taxon>Rhabditida</taxon>
        <taxon>Rhabditina</taxon>
        <taxon>Rhabditomorpha</taxon>
        <taxon>Rhabditoidea</taxon>
        <taxon>Rhabditidae</taxon>
        <taxon>Peloderinae</taxon>
        <taxon>Caenorhabditis</taxon>
    </lineage>
</organism>
<feature type="compositionally biased region" description="Basic residues" evidence="1">
    <location>
        <begin position="82"/>
        <end position="99"/>
    </location>
</feature>
<gene>
    <name evidence="3" type="ORF">CBOVIS_LOCUS5629</name>
</gene>
<reference evidence="3 4" key="1">
    <citation type="submission" date="2020-04" db="EMBL/GenBank/DDBJ databases">
        <authorList>
            <person name="Laetsch R D."/>
            <person name="Stevens L."/>
            <person name="Kumar S."/>
            <person name="Blaxter L. M."/>
        </authorList>
    </citation>
    <scope>NUCLEOTIDE SEQUENCE [LARGE SCALE GENOMIC DNA]</scope>
</reference>
<evidence type="ECO:0000256" key="1">
    <source>
        <dbReference type="SAM" id="MobiDB-lite"/>
    </source>
</evidence>
<feature type="region of interest" description="Disordered" evidence="1">
    <location>
        <begin position="75"/>
        <end position="104"/>
    </location>
</feature>
<keyword evidence="2" id="KW-0732">Signal</keyword>
<dbReference type="Proteomes" id="UP000494206">
    <property type="component" value="Unassembled WGS sequence"/>
</dbReference>
<keyword evidence="4" id="KW-1185">Reference proteome</keyword>
<dbReference type="AlphaFoldDB" id="A0A8S1EHA8"/>
<sequence>MKLFHRRLILLLMLITTAVAYPIKRASGFERLRDRLHHKRHRQHLSSIAQEPDETFEMLTDEMHRVRLEKSIAPVAPTTPSPRHHHHHHRHKHSKKNRRERNEELCQSHRNTIELNTHSHEFDPPFIVEVRCLNSPASSLFGTEQKCVKGMLRCVQQFSDVHVSRRAVGSMHWHPYTIKDHPIGCQCMWPVDKYGHQEF</sequence>
<dbReference type="EMBL" id="CADEPM010000003">
    <property type="protein sequence ID" value="CAB3403113.1"/>
    <property type="molecule type" value="Genomic_DNA"/>
</dbReference>
<dbReference type="OrthoDB" id="6328726at2759"/>
<evidence type="ECO:0000313" key="3">
    <source>
        <dbReference type="EMBL" id="CAB3403113.1"/>
    </source>
</evidence>
<proteinExistence type="predicted"/>
<name>A0A8S1EHA8_9PELO</name>
<comment type="caution">
    <text evidence="3">The sequence shown here is derived from an EMBL/GenBank/DDBJ whole genome shotgun (WGS) entry which is preliminary data.</text>
</comment>
<evidence type="ECO:0000313" key="4">
    <source>
        <dbReference type="Proteomes" id="UP000494206"/>
    </source>
</evidence>
<accession>A0A8S1EHA8</accession>